<feature type="transmembrane region" description="Helical" evidence="3">
    <location>
        <begin position="12"/>
        <end position="37"/>
    </location>
</feature>
<evidence type="ECO:0000313" key="4">
    <source>
        <dbReference type="EMBL" id="SVD39581.1"/>
    </source>
</evidence>
<gene>
    <name evidence="4" type="ORF">METZ01_LOCUS392435</name>
</gene>
<protein>
    <submittedName>
        <fullName evidence="4">Uncharacterized protein</fullName>
    </submittedName>
</protein>
<keyword evidence="1" id="KW-0175">Coiled coil</keyword>
<dbReference type="EMBL" id="UINC01147959">
    <property type="protein sequence ID" value="SVD39581.1"/>
    <property type="molecule type" value="Genomic_DNA"/>
</dbReference>
<name>A0A382V0Z1_9ZZZZ</name>
<evidence type="ECO:0000256" key="2">
    <source>
        <dbReference type="SAM" id="MobiDB-lite"/>
    </source>
</evidence>
<evidence type="ECO:0000256" key="3">
    <source>
        <dbReference type="SAM" id="Phobius"/>
    </source>
</evidence>
<keyword evidence="3" id="KW-1133">Transmembrane helix</keyword>
<feature type="non-terminal residue" evidence="4">
    <location>
        <position position="147"/>
    </location>
</feature>
<feature type="region of interest" description="Disordered" evidence="2">
    <location>
        <begin position="41"/>
        <end position="70"/>
    </location>
</feature>
<keyword evidence="3" id="KW-0812">Transmembrane</keyword>
<feature type="coiled-coil region" evidence="1">
    <location>
        <begin position="80"/>
        <end position="122"/>
    </location>
</feature>
<proteinExistence type="predicted"/>
<reference evidence="4" key="1">
    <citation type="submission" date="2018-05" db="EMBL/GenBank/DDBJ databases">
        <authorList>
            <person name="Lanie J.A."/>
            <person name="Ng W.-L."/>
            <person name="Kazmierczak K.M."/>
            <person name="Andrzejewski T.M."/>
            <person name="Davidsen T.M."/>
            <person name="Wayne K.J."/>
            <person name="Tettelin H."/>
            <person name="Glass J.I."/>
            <person name="Rusch D."/>
            <person name="Podicherti R."/>
            <person name="Tsui H.-C.T."/>
            <person name="Winkler M.E."/>
        </authorList>
    </citation>
    <scope>NUCLEOTIDE SEQUENCE</scope>
</reference>
<sequence>MGRGARSTEARVSFFAFQDIITAVIGILVLIALILALQLNPETDDPGDKTATTTDPIERNEDDDRNGTDFNATQVVEVNATELQEKIAMLEQMLEEQKNRHVEELDEKKKEEEVLRAQLEELPKAFEALEKPSSPAMRILDEQIEEA</sequence>
<accession>A0A382V0Z1</accession>
<organism evidence="4">
    <name type="scientific">marine metagenome</name>
    <dbReference type="NCBI Taxonomy" id="408172"/>
    <lineage>
        <taxon>unclassified sequences</taxon>
        <taxon>metagenomes</taxon>
        <taxon>ecological metagenomes</taxon>
    </lineage>
</organism>
<keyword evidence="3" id="KW-0472">Membrane</keyword>
<dbReference type="AlphaFoldDB" id="A0A382V0Z1"/>
<evidence type="ECO:0000256" key="1">
    <source>
        <dbReference type="SAM" id="Coils"/>
    </source>
</evidence>